<proteinExistence type="predicted"/>
<dbReference type="Pfam" id="PF00609">
    <property type="entry name" value="DAGK_acc"/>
    <property type="match status" value="1"/>
</dbReference>
<evidence type="ECO:0000256" key="1">
    <source>
        <dbReference type="ARBA" id="ARBA00022679"/>
    </source>
</evidence>
<dbReference type="InterPro" id="IPR037607">
    <property type="entry name" value="DGK"/>
</dbReference>
<feature type="domain" description="Diacylglycerol kinase accessory" evidence="6">
    <location>
        <begin position="34"/>
        <end position="196"/>
    </location>
</feature>
<dbReference type="Ensembl" id="ENSMODT00000076937.1">
    <property type="protein sequence ID" value="ENSMODP00000050283.1"/>
    <property type="gene ID" value="ENSMODG00000023132.3"/>
</dbReference>
<dbReference type="GeneTree" id="ENSGT00940000156768"/>
<feature type="compositionally biased region" description="Low complexity" evidence="5">
    <location>
        <begin position="14"/>
        <end position="29"/>
    </location>
</feature>
<dbReference type="GO" id="GO:0004143">
    <property type="term" value="F:ATP-dependent diacylglycerol kinase activity"/>
    <property type="evidence" value="ECO:0007669"/>
    <property type="project" value="InterPro"/>
</dbReference>
<dbReference type="Gene3D" id="2.60.200.40">
    <property type="match status" value="1"/>
</dbReference>
<dbReference type="SUPFAM" id="SSF111331">
    <property type="entry name" value="NAD kinase/diacylglycerol kinase-like"/>
    <property type="match status" value="1"/>
</dbReference>
<evidence type="ECO:0000256" key="2">
    <source>
        <dbReference type="ARBA" id="ARBA00022741"/>
    </source>
</evidence>
<dbReference type="Bgee" id="ENSMODG00000023132">
    <property type="expression patterns" value="Expressed in spermatid and 16 other cell types or tissues"/>
</dbReference>
<gene>
    <name evidence="7" type="primary">DGKG</name>
</gene>
<dbReference type="PANTHER" id="PTHR11255">
    <property type="entry name" value="DIACYLGLYCEROL KINASE"/>
    <property type="match status" value="1"/>
</dbReference>
<sequence length="229" mass="25371">MEQGRVEFSTTPGSSPLALPRSRLRSPLPQTQPADNGVFLRPEKIQVAANHRGGCIWDGLGMAAAQDFGKWHWEGSSCDGIILNLADTLLESIAVLNISSIYGGSNIWGENKNKSSHSGNKYPLTTQRKTVTDRKKLKSCIQDFSDRRVEVVGLEGTREMGQIYTGLKNAGKRLAQCTSVIIRTSKMLPMQVDGEPWLQGPCTLEITFKNQVHMLARLPPKPSFFFLKK</sequence>
<evidence type="ECO:0000256" key="5">
    <source>
        <dbReference type="SAM" id="MobiDB-lite"/>
    </source>
</evidence>
<organism evidence="7 8">
    <name type="scientific">Monodelphis domestica</name>
    <name type="common">Gray short-tailed opossum</name>
    <dbReference type="NCBI Taxonomy" id="13616"/>
    <lineage>
        <taxon>Eukaryota</taxon>
        <taxon>Metazoa</taxon>
        <taxon>Chordata</taxon>
        <taxon>Craniata</taxon>
        <taxon>Vertebrata</taxon>
        <taxon>Euteleostomi</taxon>
        <taxon>Mammalia</taxon>
        <taxon>Metatheria</taxon>
        <taxon>Didelphimorphia</taxon>
        <taxon>Didelphidae</taxon>
        <taxon>Monodelphis</taxon>
    </lineage>
</organism>
<evidence type="ECO:0000259" key="6">
    <source>
        <dbReference type="SMART" id="SM00045"/>
    </source>
</evidence>
<dbReference type="Proteomes" id="UP000002280">
    <property type="component" value="Chromosome 2"/>
</dbReference>
<name>A0A5F8GRH7_MONDO</name>
<keyword evidence="2" id="KW-0547">Nucleotide-binding</keyword>
<dbReference type="GO" id="GO:0005524">
    <property type="term" value="F:ATP binding"/>
    <property type="evidence" value="ECO:0007669"/>
    <property type="project" value="UniProtKB-KW"/>
</dbReference>
<evidence type="ECO:0000313" key="7">
    <source>
        <dbReference type="Ensembl" id="ENSMODP00000050283.1"/>
    </source>
</evidence>
<accession>A0A5F8GRH7</accession>
<dbReference type="PANTHER" id="PTHR11255:SF36">
    <property type="entry name" value="DIACYLGLYCEROL KINASE GAMMA"/>
    <property type="match status" value="1"/>
</dbReference>
<keyword evidence="1" id="KW-0808">Transferase</keyword>
<dbReference type="InterPro" id="IPR000756">
    <property type="entry name" value="Diacylglycerol_kin_accessory"/>
</dbReference>
<reference evidence="7" key="3">
    <citation type="submission" date="2025-09" db="UniProtKB">
        <authorList>
            <consortium name="Ensembl"/>
        </authorList>
    </citation>
    <scope>IDENTIFICATION</scope>
</reference>
<feature type="region of interest" description="Disordered" evidence="5">
    <location>
        <begin position="1"/>
        <end position="36"/>
    </location>
</feature>
<dbReference type="InterPro" id="IPR016064">
    <property type="entry name" value="NAD/diacylglycerol_kinase_sf"/>
</dbReference>
<keyword evidence="3" id="KW-0418">Kinase</keyword>
<keyword evidence="8" id="KW-1185">Reference proteome</keyword>
<keyword evidence="4" id="KW-0067">ATP-binding</keyword>
<dbReference type="SMART" id="SM00045">
    <property type="entry name" value="DAGKa"/>
    <property type="match status" value="1"/>
</dbReference>
<reference evidence="7 8" key="1">
    <citation type="journal article" date="2007" name="Nature">
        <title>Genome of the marsupial Monodelphis domestica reveals innovation in non-coding sequences.</title>
        <authorList>
            <person name="Mikkelsen T.S."/>
            <person name="Wakefield M.J."/>
            <person name="Aken B."/>
            <person name="Amemiya C.T."/>
            <person name="Chang J.L."/>
            <person name="Duke S."/>
            <person name="Garber M."/>
            <person name="Gentles A.J."/>
            <person name="Goodstadt L."/>
            <person name="Heger A."/>
            <person name="Jurka J."/>
            <person name="Kamal M."/>
            <person name="Mauceli E."/>
            <person name="Searle S.M."/>
            <person name="Sharpe T."/>
            <person name="Baker M.L."/>
            <person name="Batzer M.A."/>
            <person name="Benos P.V."/>
            <person name="Belov K."/>
            <person name="Clamp M."/>
            <person name="Cook A."/>
            <person name="Cuff J."/>
            <person name="Das R."/>
            <person name="Davidow L."/>
            <person name="Deakin J.E."/>
            <person name="Fazzari M.J."/>
            <person name="Glass J.L."/>
            <person name="Grabherr M."/>
            <person name="Greally J.M."/>
            <person name="Gu W."/>
            <person name="Hore T.A."/>
            <person name="Huttley G.A."/>
            <person name="Kleber M."/>
            <person name="Jirtle R.L."/>
            <person name="Koina E."/>
            <person name="Lee J.T."/>
            <person name="Mahony S."/>
            <person name="Marra M.A."/>
            <person name="Miller R.D."/>
            <person name="Nicholls R.D."/>
            <person name="Oda M."/>
            <person name="Papenfuss A.T."/>
            <person name="Parra Z.E."/>
            <person name="Pollock D.D."/>
            <person name="Ray D.A."/>
            <person name="Schein J.E."/>
            <person name="Speed T.P."/>
            <person name="Thompson K."/>
            <person name="VandeBerg J.L."/>
            <person name="Wade C.M."/>
            <person name="Walker J.A."/>
            <person name="Waters P.D."/>
            <person name="Webber C."/>
            <person name="Weidman J.R."/>
            <person name="Xie X."/>
            <person name="Zody M.C."/>
            <person name="Baldwin J."/>
            <person name="Abdouelleil A."/>
            <person name="Abdulkadir J."/>
            <person name="Abebe A."/>
            <person name="Abera B."/>
            <person name="Abreu J."/>
            <person name="Acer S.C."/>
            <person name="Aftuck L."/>
            <person name="Alexander A."/>
            <person name="An P."/>
            <person name="Anderson E."/>
            <person name="Anderson S."/>
            <person name="Arachi H."/>
            <person name="Azer M."/>
            <person name="Bachantsang P."/>
            <person name="Barry A."/>
            <person name="Bayul T."/>
            <person name="Berlin A."/>
            <person name="Bessette D."/>
            <person name="Bloom T."/>
            <person name="Bloom T."/>
            <person name="Boguslavskiy L."/>
            <person name="Bonnet C."/>
            <person name="Boukhgalter B."/>
            <person name="Bourzgui I."/>
            <person name="Brown A."/>
            <person name="Cahill P."/>
            <person name="Channer S."/>
            <person name="Cheshatsang Y."/>
            <person name="Chuda L."/>
            <person name="Citroen M."/>
            <person name="Collymore A."/>
            <person name="Cooke P."/>
            <person name="Costello M."/>
            <person name="D'Aco K."/>
            <person name="Daza R."/>
            <person name="De Haan G."/>
            <person name="DeGray S."/>
            <person name="DeMaso C."/>
            <person name="Dhargay N."/>
            <person name="Dooley K."/>
            <person name="Dooley E."/>
            <person name="Doricent M."/>
            <person name="Dorje P."/>
            <person name="Dorjee K."/>
            <person name="Dupes A."/>
            <person name="Elong R."/>
            <person name="Falk J."/>
            <person name="Farina A."/>
            <person name="Faro S."/>
            <person name="Ferguson D."/>
            <person name="Fisher S."/>
            <person name="Foley C.D."/>
            <person name="Franke A."/>
            <person name="Friedrich D."/>
            <person name="Gadbois L."/>
            <person name="Gearin G."/>
            <person name="Gearin C.R."/>
            <person name="Giannoukos G."/>
            <person name="Goode T."/>
            <person name="Graham J."/>
            <person name="Grandbois E."/>
            <person name="Grewal S."/>
            <person name="Gyaltsen K."/>
            <person name="Hafez N."/>
            <person name="Hagos B."/>
            <person name="Hall J."/>
            <person name="Henson C."/>
            <person name="Hollinger A."/>
            <person name="Honan T."/>
            <person name="Huard M.D."/>
            <person name="Hughes L."/>
            <person name="Hurhula B."/>
            <person name="Husby M.E."/>
            <person name="Kamat A."/>
            <person name="Kanga B."/>
            <person name="Kashin S."/>
            <person name="Khazanovich D."/>
            <person name="Kisner P."/>
            <person name="Lance K."/>
            <person name="Lara M."/>
            <person name="Lee W."/>
            <person name="Lennon N."/>
            <person name="Letendre F."/>
            <person name="LeVine R."/>
            <person name="Lipovsky A."/>
            <person name="Liu X."/>
            <person name="Liu J."/>
            <person name="Liu S."/>
            <person name="Lokyitsang T."/>
            <person name="Lokyitsang Y."/>
            <person name="Lubonja R."/>
            <person name="Lui A."/>
            <person name="MacDonald P."/>
            <person name="Magnisalis V."/>
            <person name="Maru K."/>
            <person name="Matthews C."/>
            <person name="McCusker W."/>
            <person name="McDonough S."/>
            <person name="Mehta T."/>
            <person name="Meldrim J."/>
            <person name="Meneus L."/>
            <person name="Mihai O."/>
            <person name="Mihalev A."/>
            <person name="Mihova T."/>
            <person name="Mittelman R."/>
            <person name="Mlenga V."/>
            <person name="Montmayeur A."/>
            <person name="Mulrain L."/>
            <person name="Navidi A."/>
            <person name="Naylor J."/>
            <person name="Negash T."/>
            <person name="Nguyen T."/>
            <person name="Nguyen N."/>
            <person name="Nicol R."/>
            <person name="Norbu C."/>
            <person name="Norbu N."/>
            <person name="Novod N."/>
            <person name="O'Neill B."/>
            <person name="Osman S."/>
            <person name="Markiewicz E."/>
            <person name="Oyono O.L."/>
            <person name="Patti C."/>
            <person name="Phunkhang P."/>
            <person name="Pierre F."/>
            <person name="Priest M."/>
            <person name="Raghuraman S."/>
            <person name="Rege F."/>
            <person name="Reyes R."/>
            <person name="Rise C."/>
            <person name="Rogov P."/>
            <person name="Ross K."/>
            <person name="Ryan E."/>
            <person name="Settipalli S."/>
            <person name="Shea T."/>
            <person name="Sherpa N."/>
            <person name="Shi L."/>
            <person name="Shih D."/>
            <person name="Sparrow T."/>
            <person name="Spaulding J."/>
            <person name="Stalker J."/>
            <person name="Stange-Thomann N."/>
            <person name="Stavropoulos S."/>
            <person name="Stone C."/>
            <person name="Strader C."/>
            <person name="Tesfaye S."/>
            <person name="Thomson T."/>
            <person name="Thoulutsang Y."/>
            <person name="Thoulutsang D."/>
            <person name="Topham K."/>
            <person name="Topping I."/>
            <person name="Tsamla T."/>
            <person name="Vassiliev H."/>
            <person name="Vo A."/>
            <person name="Wangchuk T."/>
            <person name="Wangdi T."/>
            <person name="Weiand M."/>
            <person name="Wilkinson J."/>
            <person name="Wilson A."/>
            <person name="Yadav S."/>
            <person name="Young G."/>
            <person name="Yu Q."/>
            <person name="Zembek L."/>
            <person name="Zhong D."/>
            <person name="Zimmer A."/>
            <person name="Zwirko Z."/>
            <person name="Jaffe D.B."/>
            <person name="Alvarez P."/>
            <person name="Brockman W."/>
            <person name="Butler J."/>
            <person name="Chin C."/>
            <person name="Gnerre S."/>
            <person name="MacCallum I."/>
            <person name="Graves J.A."/>
            <person name="Ponting C.P."/>
            <person name="Breen M."/>
            <person name="Samollow P.B."/>
            <person name="Lander E.S."/>
            <person name="Lindblad-Toh K."/>
        </authorList>
    </citation>
    <scope>NUCLEOTIDE SEQUENCE [LARGE SCALE GENOMIC DNA]</scope>
</reference>
<reference evidence="7" key="2">
    <citation type="submission" date="2025-08" db="UniProtKB">
        <authorList>
            <consortium name="Ensembl"/>
        </authorList>
    </citation>
    <scope>IDENTIFICATION</scope>
</reference>
<dbReference type="AlphaFoldDB" id="A0A5F8GRH7"/>
<dbReference type="GO" id="GO:0007200">
    <property type="term" value="P:phospholipase C-activating G protein-coupled receptor signaling pathway"/>
    <property type="evidence" value="ECO:0007669"/>
    <property type="project" value="InterPro"/>
</dbReference>
<evidence type="ECO:0000313" key="8">
    <source>
        <dbReference type="Proteomes" id="UP000002280"/>
    </source>
</evidence>
<protein>
    <submittedName>
        <fullName evidence="7">Diacylglycerol kinase gamma</fullName>
    </submittedName>
</protein>
<evidence type="ECO:0000256" key="4">
    <source>
        <dbReference type="ARBA" id="ARBA00022840"/>
    </source>
</evidence>
<evidence type="ECO:0000256" key="3">
    <source>
        <dbReference type="ARBA" id="ARBA00022777"/>
    </source>
</evidence>